<keyword evidence="10" id="KW-0408">Iron</keyword>
<keyword evidence="16" id="KW-1185">Reference proteome</keyword>
<dbReference type="PANTHER" id="PTHR30529">
    <property type="entry name" value="CYTOCHROME B561"/>
    <property type="match status" value="1"/>
</dbReference>
<evidence type="ECO:0000256" key="11">
    <source>
        <dbReference type="ARBA" id="ARBA00023136"/>
    </source>
</evidence>
<evidence type="ECO:0000256" key="13">
    <source>
        <dbReference type="SAM" id="Phobius"/>
    </source>
</evidence>
<keyword evidence="3" id="KW-0813">Transport</keyword>
<comment type="subcellular location">
    <subcellularLocation>
        <location evidence="2">Cell membrane</location>
        <topology evidence="2">Multi-pass membrane protein</topology>
    </subcellularLocation>
</comment>
<dbReference type="InterPro" id="IPR011577">
    <property type="entry name" value="Cyt_b561_bac/Ni-Hgenase"/>
</dbReference>
<comment type="similarity">
    <text evidence="12">Belongs to the cytochrome b561 family.</text>
</comment>
<evidence type="ECO:0000256" key="10">
    <source>
        <dbReference type="ARBA" id="ARBA00023004"/>
    </source>
</evidence>
<feature type="transmembrane region" description="Helical" evidence="13">
    <location>
        <begin position="101"/>
        <end position="133"/>
    </location>
</feature>
<dbReference type="RefSeq" id="WP_046478021.1">
    <property type="nucleotide sequence ID" value="NZ_LN829118.1"/>
</dbReference>
<dbReference type="Gene3D" id="1.20.950.20">
    <property type="entry name" value="Transmembrane di-heme cytochromes, Chain C"/>
    <property type="match status" value="1"/>
</dbReference>
<keyword evidence="8" id="KW-0249">Electron transport</keyword>
<dbReference type="KEGG" id="fil:BN1229_v1_1902"/>
<sequence length="206" mass="22860">MGAGMRDPGRQRYSAAAIALHWAIAAAISLLLISGLWMTDAIEVPDTRADAFAVYQWHKSLGLTVLVLSFARLAWRLINPPPGLPAEMGRLERLAAHTTHVVFYVLMIGMPLLGWAMVSASVFGLPTIVFGLFEWPHMPMFAELENKAPVETALKRAHSIGGYLMIALLVLHVLAALKHHFVDRDHVLTRMLPFLPARRVPNEETQ</sequence>
<evidence type="ECO:0000256" key="1">
    <source>
        <dbReference type="ARBA" id="ARBA00001970"/>
    </source>
</evidence>
<protein>
    <submittedName>
        <fullName evidence="15">Cytochrome B561</fullName>
    </submittedName>
</protein>
<proteinExistence type="inferred from homology"/>
<dbReference type="AlphaFoldDB" id="A0A0D6JFJ7"/>
<evidence type="ECO:0000256" key="12">
    <source>
        <dbReference type="ARBA" id="ARBA00037975"/>
    </source>
</evidence>
<keyword evidence="9 13" id="KW-1133">Transmembrane helix</keyword>
<dbReference type="InterPro" id="IPR052168">
    <property type="entry name" value="Cytochrome_b561_oxidase"/>
</dbReference>
<dbReference type="KEGG" id="fiy:BN1229_v1_1905"/>
<name>A0A0D6JFJ7_9HYPH</name>
<dbReference type="Proteomes" id="UP000033187">
    <property type="component" value="Chromosome 1"/>
</dbReference>
<feature type="transmembrane region" description="Helical" evidence="13">
    <location>
        <begin position="160"/>
        <end position="177"/>
    </location>
</feature>
<keyword evidence="5" id="KW-0349">Heme</keyword>
<dbReference type="PANTHER" id="PTHR30529:SF1">
    <property type="entry name" value="CYTOCHROME B561 HOMOLOG 2"/>
    <property type="match status" value="1"/>
</dbReference>
<organism evidence="15 16">
    <name type="scientific">Candidatus Filomicrobium marinum</name>
    <dbReference type="NCBI Taxonomy" id="1608628"/>
    <lineage>
        <taxon>Bacteria</taxon>
        <taxon>Pseudomonadati</taxon>
        <taxon>Pseudomonadota</taxon>
        <taxon>Alphaproteobacteria</taxon>
        <taxon>Hyphomicrobiales</taxon>
        <taxon>Hyphomicrobiaceae</taxon>
        <taxon>Filomicrobium</taxon>
    </lineage>
</organism>
<accession>A0A0D6JFJ7</accession>
<evidence type="ECO:0000256" key="5">
    <source>
        <dbReference type="ARBA" id="ARBA00022617"/>
    </source>
</evidence>
<dbReference type="GO" id="GO:0005886">
    <property type="term" value="C:plasma membrane"/>
    <property type="evidence" value="ECO:0007669"/>
    <property type="project" value="UniProtKB-SubCell"/>
</dbReference>
<gene>
    <name evidence="15" type="ORF">YBN1229_v1_1905</name>
</gene>
<keyword evidence="11 13" id="KW-0472">Membrane</keyword>
<evidence type="ECO:0000256" key="9">
    <source>
        <dbReference type="ARBA" id="ARBA00022989"/>
    </source>
</evidence>
<evidence type="ECO:0000256" key="7">
    <source>
        <dbReference type="ARBA" id="ARBA00022723"/>
    </source>
</evidence>
<evidence type="ECO:0000256" key="8">
    <source>
        <dbReference type="ARBA" id="ARBA00022982"/>
    </source>
</evidence>
<dbReference type="GO" id="GO:0020037">
    <property type="term" value="F:heme binding"/>
    <property type="evidence" value="ECO:0007669"/>
    <property type="project" value="TreeGrafter"/>
</dbReference>
<evidence type="ECO:0000313" key="15">
    <source>
        <dbReference type="EMBL" id="CPR18877.1"/>
    </source>
</evidence>
<feature type="domain" description="Cytochrome b561 bacterial/Ni-hydrogenase" evidence="14">
    <location>
        <begin position="12"/>
        <end position="193"/>
    </location>
</feature>
<dbReference type="GO" id="GO:0046872">
    <property type="term" value="F:metal ion binding"/>
    <property type="evidence" value="ECO:0007669"/>
    <property type="project" value="UniProtKB-KW"/>
</dbReference>
<evidence type="ECO:0000256" key="2">
    <source>
        <dbReference type="ARBA" id="ARBA00004651"/>
    </source>
</evidence>
<evidence type="ECO:0000313" key="16">
    <source>
        <dbReference type="Proteomes" id="UP000033187"/>
    </source>
</evidence>
<feature type="transmembrane region" description="Helical" evidence="13">
    <location>
        <begin position="12"/>
        <end position="37"/>
    </location>
</feature>
<comment type="cofactor">
    <cofactor evidence="1">
        <name>heme b</name>
        <dbReference type="ChEBI" id="CHEBI:60344"/>
    </cofactor>
</comment>
<evidence type="ECO:0000256" key="6">
    <source>
        <dbReference type="ARBA" id="ARBA00022692"/>
    </source>
</evidence>
<dbReference type="InterPro" id="IPR016174">
    <property type="entry name" value="Di-haem_cyt_TM"/>
</dbReference>
<dbReference type="EMBL" id="LN829119">
    <property type="protein sequence ID" value="CPR18877.1"/>
    <property type="molecule type" value="Genomic_DNA"/>
</dbReference>
<dbReference type="GO" id="GO:0022904">
    <property type="term" value="P:respiratory electron transport chain"/>
    <property type="evidence" value="ECO:0007669"/>
    <property type="project" value="InterPro"/>
</dbReference>
<dbReference type="Pfam" id="PF01292">
    <property type="entry name" value="Ni_hydr_CYTB"/>
    <property type="match status" value="1"/>
</dbReference>
<evidence type="ECO:0000259" key="14">
    <source>
        <dbReference type="Pfam" id="PF01292"/>
    </source>
</evidence>
<dbReference type="GO" id="GO:0009055">
    <property type="term" value="F:electron transfer activity"/>
    <property type="evidence" value="ECO:0007669"/>
    <property type="project" value="InterPro"/>
</dbReference>
<keyword evidence="7" id="KW-0479">Metal-binding</keyword>
<keyword evidence="6 13" id="KW-0812">Transmembrane</keyword>
<keyword evidence="4" id="KW-1003">Cell membrane</keyword>
<dbReference type="SUPFAM" id="SSF81342">
    <property type="entry name" value="Transmembrane di-heme cytochromes"/>
    <property type="match status" value="1"/>
</dbReference>
<reference evidence="16" key="1">
    <citation type="submission" date="2015-02" db="EMBL/GenBank/DDBJ databases">
        <authorList>
            <person name="Chooi Y.-H."/>
        </authorList>
    </citation>
    <scope>NUCLEOTIDE SEQUENCE [LARGE SCALE GENOMIC DNA]</scope>
    <source>
        <strain evidence="16">strain Y</strain>
    </source>
</reference>
<evidence type="ECO:0000256" key="4">
    <source>
        <dbReference type="ARBA" id="ARBA00022475"/>
    </source>
</evidence>
<evidence type="ECO:0000256" key="3">
    <source>
        <dbReference type="ARBA" id="ARBA00022448"/>
    </source>
</evidence>
<dbReference type="OrthoDB" id="1247465at2"/>